<evidence type="ECO:0000256" key="3">
    <source>
        <dbReference type="ARBA" id="ARBA00022475"/>
    </source>
</evidence>
<dbReference type="Pfam" id="PF00482">
    <property type="entry name" value="T2SSF"/>
    <property type="match status" value="2"/>
</dbReference>
<accession>A0ABX2LM90</accession>
<evidence type="ECO:0000259" key="8">
    <source>
        <dbReference type="Pfam" id="PF00482"/>
    </source>
</evidence>
<keyword evidence="4 7" id="KW-0812">Transmembrane</keyword>
<feature type="transmembrane region" description="Helical" evidence="7">
    <location>
        <begin position="143"/>
        <end position="174"/>
    </location>
</feature>
<comment type="caution">
    <text evidence="9">The sequence shown here is derived from an EMBL/GenBank/DDBJ whole genome shotgun (WGS) entry which is preliminary data.</text>
</comment>
<dbReference type="Gene3D" id="1.20.81.30">
    <property type="entry name" value="Type II secretion system (T2SS), domain F"/>
    <property type="match status" value="2"/>
</dbReference>
<name>A0ABX2LM90_9STAP</name>
<dbReference type="PANTHER" id="PTHR30012:SF0">
    <property type="entry name" value="TYPE II SECRETION SYSTEM PROTEIN F-RELATED"/>
    <property type="match status" value="1"/>
</dbReference>
<reference evidence="9 10" key="1">
    <citation type="submission" date="2020-06" db="EMBL/GenBank/DDBJ databases">
        <title>Staphylococcus borealis sp. nov. -A novel member of the Staphylococcaceae family isolated from skin and blood in humans.</title>
        <authorList>
            <person name="Pain M."/>
            <person name="Wolden R."/>
            <person name="Jaen-Luchoro D."/>
            <person name="Salva-Serra F."/>
            <person name="Iglesias B.P."/>
            <person name="Karlsson R."/>
            <person name="Klingenberg C."/>
            <person name="Cavanagh J.P."/>
        </authorList>
    </citation>
    <scope>NUCLEOTIDE SEQUENCE [LARGE SCALE GENOMIC DNA]</scope>
    <source>
        <strain evidence="9 10">58-22</strain>
    </source>
</reference>
<dbReference type="InterPro" id="IPR042094">
    <property type="entry name" value="T2SS_GspF_sf"/>
</dbReference>
<proteinExistence type="inferred from homology"/>
<dbReference type="PRINTS" id="PR00812">
    <property type="entry name" value="BCTERIALGSPF"/>
</dbReference>
<dbReference type="InterPro" id="IPR047692">
    <property type="entry name" value="T4P_ComGB"/>
</dbReference>
<dbReference type="Proteomes" id="UP000610527">
    <property type="component" value="Unassembled WGS sequence"/>
</dbReference>
<comment type="similarity">
    <text evidence="2">Belongs to the GSP F family.</text>
</comment>
<feature type="transmembrane region" description="Helical" evidence="7">
    <location>
        <begin position="306"/>
        <end position="327"/>
    </location>
</feature>
<dbReference type="PANTHER" id="PTHR30012">
    <property type="entry name" value="GENERAL SECRETION PATHWAY PROTEIN"/>
    <property type="match status" value="1"/>
</dbReference>
<evidence type="ECO:0000313" key="9">
    <source>
        <dbReference type="EMBL" id="NUI82340.1"/>
    </source>
</evidence>
<dbReference type="InterPro" id="IPR003004">
    <property type="entry name" value="GspF/PilC"/>
</dbReference>
<evidence type="ECO:0000256" key="6">
    <source>
        <dbReference type="ARBA" id="ARBA00023136"/>
    </source>
</evidence>
<evidence type="ECO:0000256" key="1">
    <source>
        <dbReference type="ARBA" id="ARBA00004651"/>
    </source>
</evidence>
<gene>
    <name evidence="9" type="ORF">HUN84_06160</name>
</gene>
<comment type="subcellular location">
    <subcellularLocation>
        <location evidence="1">Cell membrane</location>
        <topology evidence="1">Multi-pass membrane protein</topology>
    </subcellularLocation>
</comment>
<feature type="domain" description="Type II secretion system protein GspF" evidence="8">
    <location>
        <begin position="5"/>
        <end position="124"/>
    </location>
</feature>
<keyword evidence="6 7" id="KW-0472">Membrane</keyword>
<protein>
    <submittedName>
        <fullName evidence="9">Type II secretion system F family protein</fullName>
    </submittedName>
</protein>
<evidence type="ECO:0000256" key="5">
    <source>
        <dbReference type="ARBA" id="ARBA00022989"/>
    </source>
</evidence>
<dbReference type="EMBL" id="JABVEG010000003">
    <property type="protein sequence ID" value="NUI82340.1"/>
    <property type="molecule type" value="Genomic_DNA"/>
</dbReference>
<keyword evidence="5 7" id="KW-1133">Transmembrane helix</keyword>
<keyword evidence="3" id="KW-1003">Cell membrane</keyword>
<sequence length="334" mass="38570">MIHLLETLTNLLKSGFTLLESFEFINLYFKYSDKELNNKIMTSIKTGKTCYDILQLIGYPNSITTQVYFSQKYGTLEDALEESIKYMKTNLSAKQKVIKAVQYPLLLCAVFMCMVVVLNYTVIPQFEQLYVSMDVNLSFYQRFLTSMITSLPTIIFISFIILLITISSFIIILFRLNTSKKVLILSSLPLINNYYKIFKTYQLSNDLSLFYKNGVSLQDIVTTYLAQKENDYLTYLGGFLMDKTNNGVSLANSLAMMPCFQDDLIKFIQQGEKSGKLDVELKIYATILIDRFQEKSVQHTKVIQPIIFLFLGIFIVSLYLVIMLPMFQLMQNIK</sequence>
<feature type="transmembrane region" description="Helical" evidence="7">
    <location>
        <begin position="103"/>
        <end position="123"/>
    </location>
</feature>
<dbReference type="NCBIfam" id="NF041012">
    <property type="entry name" value="T4P_ComGB"/>
    <property type="match status" value="1"/>
</dbReference>
<feature type="domain" description="Type II secretion system protein GspF" evidence="8">
    <location>
        <begin position="205"/>
        <end position="325"/>
    </location>
</feature>
<dbReference type="InterPro" id="IPR018076">
    <property type="entry name" value="T2SS_GspF_dom"/>
</dbReference>
<organism evidence="9 10">
    <name type="scientific">Staphylococcus borealis</name>
    <dbReference type="NCBI Taxonomy" id="2742203"/>
    <lineage>
        <taxon>Bacteria</taxon>
        <taxon>Bacillati</taxon>
        <taxon>Bacillota</taxon>
        <taxon>Bacilli</taxon>
        <taxon>Bacillales</taxon>
        <taxon>Staphylococcaceae</taxon>
        <taxon>Staphylococcus</taxon>
    </lineage>
</organism>
<evidence type="ECO:0000313" key="10">
    <source>
        <dbReference type="Proteomes" id="UP000610527"/>
    </source>
</evidence>
<evidence type="ECO:0000256" key="7">
    <source>
        <dbReference type="SAM" id="Phobius"/>
    </source>
</evidence>
<evidence type="ECO:0000256" key="4">
    <source>
        <dbReference type="ARBA" id="ARBA00022692"/>
    </source>
</evidence>
<evidence type="ECO:0000256" key="2">
    <source>
        <dbReference type="ARBA" id="ARBA00005745"/>
    </source>
</evidence>
<keyword evidence="10" id="KW-1185">Reference proteome</keyword>